<evidence type="ECO:0000256" key="7">
    <source>
        <dbReference type="ARBA" id="ARBA00022989"/>
    </source>
</evidence>
<reference evidence="12" key="1">
    <citation type="submission" date="2022-11" db="UniProtKB">
        <authorList>
            <consortium name="WormBaseParasite"/>
        </authorList>
    </citation>
    <scope>IDENTIFICATION</scope>
</reference>
<comment type="subcellular location">
    <subcellularLocation>
        <location evidence="1 10">Golgi apparatus membrane</location>
        <topology evidence="1 10">Single-pass type II membrane protein</topology>
    </subcellularLocation>
</comment>
<dbReference type="Gene3D" id="3.90.550.50">
    <property type="match status" value="1"/>
</dbReference>
<dbReference type="WBParaSite" id="ACRNAN_scaffold6777.g22422.t1">
    <property type="protein sequence ID" value="ACRNAN_scaffold6777.g22422.t1"/>
    <property type="gene ID" value="ACRNAN_scaffold6777.g22422"/>
</dbReference>
<evidence type="ECO:0000256" key="3">
    <source>
        <dbReference type="ARBA" id="ARBA00022676"/>
    </source>
</evidence>
<dbReference type="AlphaFoldDB" id="A0A914EC60"/>
<dbReference type="Proteomes" id="UP000887540">
    <property type="component" value="Unplaced"/>
</dbReference>
<keyword evidence="5" id="KW-0812">Transmembrane</keyword>
<keyword evidence="7" id="KW-1133">Transmembrane helix</keyword>
<evidence type="ECO:0000256" key="4">
    <source>
        <dbReference type="ARBA" id="ARBA00022679"/>
    </source>
</evidence>
<dbReference type="GO" id="GO:0000139">
    <property type="term" value="C:Golgi membrane"/>
    <property type="evidence" value="ECO:0007669"/>
    <property type="project" value="UniProtKB-SubCell"/>
</dbReference>
<accession>A0A914EC60</accession>
<name>A0A914EC60_9BILA</name>
<evidence type="ECO:0000256" key="10">
    <source>
        <dbReference type="RuleBase" id="RU363063"/>
    </source>
</evidence>
<keyword evidence="8 10" id="KW-0333">Golgi apparatus</keyword>
<keyword evidence="6" id="KW-0735">Signal-anchor</keyword>
<evidence type="ECO:0000256" key="8">
    <source>
        <dbReference type="ARBA" id="ARBA00023034"/>
    </source>
</evidence>
<dbReference type="EC" id="2.4.1.-" evidence="10"/>
<evidence type="ECO:0000256" key="1">
    <source>
        <dbReference type="ARBA" id="ARBA00004323"/>
    </source>
</evidence>
<evidence type="ECO:0000256" key="2">
    <source>
        <dbReference type="ARBA" id="ARBA00008661"/>
    </source>
</evidence>
<dbReference type="GO" id="GO:0006493">
    <property type="term" value="P:protein O-linked glycosylation"/>
    <property type="evidence" value="ECO:0007669"/>
    <property type="project" value="TreeGrafter"/>
</dbReference>
<evidence type="ECO:0000256" key="9">
    <source>
        <dbReference type="ARBA" id="ARBA00023136"/>
    </source>
</evidence>
<evidence type="ECO:0000256" key="6">
    <source>
        <dbReference type="ARBA" id="ARBA00022968"/>
    </source>
</evidence>
<dbReference type="PANTHER" id="PTHR11214">
    <property type="entry name" value="BETA-1,3-N-ACETYLGLUCOSAMINYLTRANSFERASE"/>
    <property type="match status" value="1"/>
</dbReference>
<comment type="similarity">
    <text evidence="2 10">Belongs to the glycosyltransferase 31 family.</text>
</comment>
<proteinExistence type="inferred from homology"/>
<evidence type="ECO:0000256" key="5">
    <source>
        <dbReference type="ARBA" id="ARBA00022692"/>
    </source>
</evidence>
<sequence>MLVRMYLAAQVPNEECRHRLFNVRYDLKIRFLNDSDVDNVANSLAPIRWPSTVITPKSCQIASKNRLLFMIIVHSSVTNFKQREAMRSTWSNETTRLNFRYVFSTGRSLNVSIQKALEQEAEKYGDILQSYGVDNYKLLPVKAYSWIKFVHESCSHLNPTYIVKIDDDVDVNLYGMQNFLDEFRHVPRSVYCSTFKHIADRRPSSKYFLSTSEFPYRNLGIFCAGLAYTITFDLIPEMYKNVKIKRFVWLDDWYVTHALLHNVDFAIFDTSDLYLVSEEKRDAYRQLRQVLTDERPTPIFSHLRPRTFFTETKQQELWKRSQLCSNYSFLEI</sequence>
<dbReference type="PANTHER" id="PTHR11214:SF364">
    <property type="entry name" value="HEXOSYLTRANSFERASE"/>
    <property type="match status" value="1"/>
</dbReference>
<dbReference type="InterPro" id="IPR002659">
    <property type="entry name" value="Glyco_trans_31"/>
</dbReference>
<dbReference type="GO" id="GO:0016758">
    <property type="term" value="F:hexosyltransferase activity"/>
    <property type="evidence" value="ECO:0007669"/>
    <property type="project" value="InterPro"/>
</dbReference>
<evidence type="ECO:0000313" key="11">
    <source>
        <dbReference type="Proteomes" id="UP000887540"/>
    </source>
</evidence>
<evidence type="ECO:0000313" key="12">
    <source>
        <dbReference type="WBParaSite" id="ACRNAN_scaffold6777.g22422.t1"/>
    </source>
</evidence>
<keyword evidence="11" id="KW-1185">Reference proteome</keyword>
<keyword evidence="3 10" id="KW-0328">Glycosyltransferase</keyword>
<organism evidence="11 12">
    <name type="scientific">Acrobeloides nanus</name>
    <dbReference type="NCBI Taxonomy" id="290746"/>
    <lineage>
        <taxon>Eukaryota</taxon>
        <taxon>Metazoa</taxon>
        <taxon>Ecdysozoa</taxon>
        <taxon>Nematoda</taxon>
        <taxon>Chromadorea</taxon>
        <taxon>Rhabditida</taxon>
        <taxon>Tylenchina</taxon>
        <taxon>Cephalobomorpha</taxon>
        <taxon>Cephaloboidea</taxon>
        <taxon>Cephalobidae</taxon>
        <taxon>Acrobeloides</taxon>
    </lineage>
</organism>
<dbReference type="Pfam" id="PF01762">
    <property type="entry name" value="Galactosyl_T"/>
    <property type="match status" value="1"/>
</dbReference>
<protein>
    <recommendedName>
        <fullName evidence="10">Hexosyltransferase</fullName>
        <ecNumber evidence="10">2.4.1.-</ecNumber>
    </recommendedName>
</protein>
<keyword evidence="9" id="KW-0472">Membrane</keyword>
<keyword evidence="4" id="KW-0808">Transferase</keyword>